<feature type="transmembrane region" description="Helical" evidence="1">
    <location>
        <begin position="52"/>
        <end position="73"/>
    </location>
</feature>
<keyword evidence="1" id="KW-0812">Transmembrane</keyword>
<proteinExistence type="predicted"/>
<evidence type="ECO:0000313" key="2">
    <source>
        <dbReference type="EMBL" id="MDT0306792.1"/>
    </source>
</evidence>
<evidence type="ECO:0000256" key="1">
    <source>
        <dbReference type="SAM" id="Phobius"/>
    </source>
</evidence>
<dbReference type="EMBL" id="JAVREN010000007">
    <property type="protein sequence ID" value="MDT0306792.1"/>
    <property type="molecule type" value="Genomic_DNA"/>
</dbReference>
<dbReference type="Proteomes" id="UP001183388">
    <property type="component" value="Unassembled WGS sequence"/>
</dbReference>
<evidence type="ECO:0000313" key="3">
    <source>
        <dbReference type="Proteomes" id="UP001183388"/>
    </source>
</evidence>
<evidence type="ECO:0008006" key="4">
    <source>
        <dbReference type="Google" id="ProtNLM"/>
    </source>
</evidence>
<name>A0ABU2L5L0_9ACTN</name>
<protein>
    <recommendedName>
        <fullName evidence="4">Secreted protein</fullName>
    </recommendedName>
</protein>
<dbReference type="RefSeq" id="WP_311629719.1">
    <property type="nucleotide sequence ID" value="NZ_JAVREN010000007.1"/>
</dbReference>
<comment type="caution">
    <text evidence="2">The sequence shown here is derived from an EMBL/GenBank/DDBJ whole genome shotgun (WGS) entry which is preliminary data.</text>
</comment>
<keyword evidence="1" id="KW-1133">Transmembrane helix</keyword>
<organism evidence="2 3">
    <name type="scientific">Streptomyces boetiae</name>
    <dbReference type="NCBI Taxonomy" id="3075541"/>
    <lineage>
        <taxon>Bacteria</taxon>
        <taxon>Bacillati</taxon>
        <taxon>Actinomycetota</taxon>
        <taxon>Actinomycetes</taxon>
        <taxon>Kitasatosporales</taxon>
        <taxon>Streptomycetaceae</taxon>
        <taxon>Streptomyces</taxon>
    </lineage>
</organism>
<keyword evidence="3" id="KW-1185">Reference proteome</keyword>
<gene>
    <name evidence="2" type="ORF">RM780_07425</name>
</gene>
<keyword evidence="1" id="KW-0472">Membrane</keyword>
<reference evidence="3" key="1">
    <citation type="submission" date="2023-07" db="EMBL/GenBank/DDBJ databases">
        <title>30 novel species of actinomycetes from the DSMZ collection.</title>
        <authorList>
            <person name="Nouioui I."/>
        </authorList>
    </citation>
    <scope>NUCLEOTIDE SEQUENCE [LARGE SCALE GENOMIC DNA]</scope>
    <source>
        <strain evidence="3">DSM 44917</strain>
    </source>
</reference>
<feature type="transmembrane region" description="Helical" evidence="1">
    <location>
        <begin position="6"/>
        <end position="31"/>
    </location>
</feature>
<sequence>MNVDWAVLGQVILVSVLMTTAVVGLFSLGIRAGAGGGRAAEGTPGTNAATRAAGYLCFALCAAAVAYGIWIIAT</sequence>
<accession>A0ABU2L5L0</accession>